<keyword evidence="1" id="KW-0472">Membrane</keyword>
<dbReference type="Pfam" id="PF07494">
    <property type="entry name" value="Reg_prop"/>
    <property type="match status" value="2"/>
</dbReference>
<dbReference type="SUPFAM" id="SSF55874">
    <property type="entry name" value="ATPase domain of HSP90 chaperone/DNA topoisomerase II/histidine kinase"/>
    <property type="match status" value="1"/>
</dbReference>
<dbReference type="RefSeq" id="WP_167206948.1">
    <property type="nucleotide sequence ID" value="NZ_CP050063.1"/>
</dbReference>
<sequence>MVLLFDRVNVVLSGLKIQSVDGTGVAVEGTVGQVIDCVELRAYLVSPKYLPAVMPVVQLFMGLLMALMTYASRGQSSFVVETIGLRQGLPASDIRALFRDAKGYLWLGTDIGLVRYDGFRFETISVSQEGRWLGVVNALAEDKDGQLWVGTEDGLFVVRNGAANAVKSLQTDRFLRMNCLIFDKQQNLWCGTSSGAYLIDQSDLQKIARKPAIAIQPKPLPGYENLVPEFAHQRVFTLAFDEKGRLYAGANYGLFRYEKGKQVERLWPNQHRKVEIQALAVRSSDDLVFTTFDPLGYIRLHNGNEERFFPNIYSTDVVYQANQFWYLSYGLHRQGPADNHPISVLDLYEKTSSSFNKLYIDREGIFWVATNEGLLKIRRSFFERIPLPKSVSGSEINGFGVYDNDLLVGAHHGRVFIWERDTLKKMLAGLAPIAGVSAIKQDSHRTLWLATTYQGLFSFNGRQTRRYTFADGLINEAFNAIIPGKSGTLWAVGDVGITRIVYDSTTNRYRLQFYEHKVNRYKFTIFFSGLETPDGTLWLASDFGLVSFRNGQFRNHLLTVNQTTVRSIRKIVQDKNGQIWLATEGSGLLRGEVKNGQFTLNRQYTQQDGLPSNSFSDLLVDSSGRIWAAATTALTCLSINGPAEQIQNFDYKDGFFSESFLNPHLIEYPVGTLWVGSTEGLLRLSLNKLQPQRPALSVLITDVRLRDESSHVGVAAGKPGNLLSDTSGIRQLSSSQNALTFRFALLSLANPGFNRYRYRLDGAESTWRNTSGSESTVTYSGLKPGHYTFSVRGTSASGIWSKTASFSFDVLPPFWQRGWFLILLAIGLATGIWLLIRFRERRIKQQETERSRLAQLIAELETRAIRAQMNPHFIFNCLNSIQECILADDTDTAYRYLSKFSRLLRMVLEESARNIHSLQHELDLIRLYLELEALRFEQPLHYAIDVDSEVDTHNWQVPSLIFQPLVENAIWHGLVQQTGPRKLRISICHDGPNRLLSVIDDNGVGRKKASESRKTVYGTSQGLKLVAERITLLEKSGWGQGSLQIDDLTDATGEPGGTRVSVWLPIITELSLRTKFTHIANHVQSTGH</sequence>
<dbReference type="InterPro" id="IPR010559">
    <property type="entry name" value="Sig_transdc_His_kin_internal"/>
</dbReference>
<dbReference type="InterPro" id="IPR013783">
    <property type="entry name" value="Ig-like_fold"/>
</dbReference>
<dbReference type="InterPro" id="IPR036890">
    <property type="entry name" value="HATPase_C_sf"/>
</dbReference>
<dbReference type="Pfam" id="PF07495">
    <property type="entry name" value="Y_Y_Y"/>
    <property type="match status" value="1"/>
</dbReference>
<dbReference type="InterPro" id="IPR015943">
    <property type="entry name" value="WD40/YVTN_repeat-like_dom_sf"/>
</dbReference>
<evidence type="ECO:0000313" key="4">
    <source>
        <dbReference type="EMBL" id="QIP12646.1"/>
    </source>
</evidence>
<protein>
    <submittedName>
        <fullName evidence="4">Histidine kinase</fullName>
    </submittedName>
</protein>
<dbReference type="GO" id="GO:0000155">
    <property type="term" value="F:phosphorelay sensor kinase activity"/>
    <property type="evidence" value="ECO:0007669"/>
    <property type="project" value="InterPro"/>
</dbReference>
<proteinExistence type="predicted"/>
<dbReference type="AlphaFoldDB" id="A0A6G9AK02"/>
<reference evidence="4 5" key="1">
    <citation type="submission" date="2020-03" db="EMBL/GenBank/DDBJ databases">
        <authorList>
            <person name="Kim M.K."/>
        </authorList>
    </citation>
    <scope>NUCLEOTIDE SEQUENCE [LARGE SCALE GENOMIC DNA]</scope>
    <source>
        <strain evidence="4 5">BT328</strain>
    </source>
</reference>
<evidence type="ECO:0000259" key="2">
    <source>
        <dbReference type="Pfam" id="PF06580"/>
    </source>
</evidence>
<dbReference type="InterPro" id="IPR011110">
    <property type="entry name" value="Reg_prop"/>
</dbReference>
<organism evidence="4 5">
    <name type="scientific">Spirosoma aureum</name>
    <dbReference type="NCBI Taxonomy" id="2692134"/>
    <lineage>
        <taxon>Bacteria</taxon>
        <taxon>Pseudomonadati</taxon>
        <taxon>Bacteroidota</taxon>
        <taxon>Cytophagia</taxon>
        <taxon>Cytophagales</taxon>
        <taxon>Cytophagaceae</taxon>
        <taxon>Spirosoma</taxon>
    </lineage>
</organism>
<keyword evidence="1" id="KW-1133">Transmembrane helix</keyword>
<feature type="domain" description="Two component regulator three Y" evidence="3">
    <location>
        <begin position="750"/>
        <end position="810"/>
    </location>
</feature>
<dbReference type="PANTHER" id="PTHR34220:SF7">
    <property type="entry name" value="SENSOR HISTIDINE KINASE YPDA"/>
    <property type="match status" value="1"/>
</dbReference>
<keyword evidence="4" id="KW-0808">Transferase</keyword>
<gene>
    <name evidence="4" type="ORF">G8759_08430</name>
</gene>
<evidence type="ECO:0000256" key="1">
    <source>
        <dbReference type="SAM" id="Phobius"/>
    </source>
</evidence>
<dbReference type="InterPro" id="IPR011123">
    <property type="entry name" value="Y_Y_Y"/>
</dbReference>
<dbReference type="KEGG" id="spib:G8759_08430"/>
<dbReference type="GO" id="GO:0016020">
    <property type="term" value="C:membrane"/>
    <property type="evidence" value="ECO:0007669"/>
    <property type="project" value="InterPro"/>
</dbReference>
<dbReference type="Pfam" id="PF06580">
    <property type="entry name" value="His_kinase"/>
    <property type="match status" value="1"/>
</dbReference>
<accession>A0A6G9AK02</accession>
<dbReference type="Gene3D" id="2.130.10.10">
    <property type="entry name" value="YVTN repeat-like/Quinoprotein amine dehydrogenase"/>
    <property type="match status" value="3"/>
</dbReference>
<keyword evidence="4" id="KW-0418">Kinase</keyword>
<feature type="domain" description="Signal transduction histidine kinase internal region" evidence="2">
    <location>
        <begin position="861"/>
        <end position="938"/>
    </location>
</feature>
<feature type="transmembrane region" description="Helical" evidence="1">
    <location>
        <begin position="818"/>
        <end position="836"/>
    </location>
</feature>
<dbReference type="Proteomes" id="UP000501802">
    <property type="component" value="Chromosome"/>
</dbReference>
<dbReference type="CDD" id="cd00063">
    <property type="entry name" value="FN3"/>
    <property type="match status" value="1"/>
</dbReference>
<name>A0A6G9AK02_9BACT</name>
<dbReference type="Gene3D" id="3.30.565.10">
    <property type="entry name" value="Histidine kinase-like ATPase, C-terminal domain"/>
    <property type="match status" value="1"/>
</dbReference>
<dbReference type="EMBL" id="CP050063">
    <property type="protein sequence ID" value="QIP12646.1"/>
    <property type="molecule type" value="Genomic_DNA"/>
</dbReference>
<evidence type="ECO:0000259" key="3">
    <source>
        <dbReference type="Pfam" id="PF07495"/>
    </source>
</evidence>
<keyword evidence="1" id="KW-0812">Transmembrane</keyword>
<keyword evidence="5" id="KW-1185">Reference proteome</keyword>
<dbReference type="PANTHER" id="PTHR34220">
    <property type="entry name" value="SENSOR HISTIDINE KINASE YPDA"/>
    <property type="match status" value="1"/>
</dbReference>
<dbReference type="InterPro" id="IPR050640">
    <property type="entry name" value="Bact_2-comp_sensor_kinase"/>
</dbReference>
<dbReference type="InterPro" id="IPR003961">
    <property type="entry name" value="FN3_dom"/>
</dbReference>
<dbReference type="Gene3D" id="2.60.40.10">
    <property type="entry name" value="Immunoglobulins"/>
    <property type="match status" value="1"/>
</dbReference>
<dbReference type="SUPFAM" id="SSF63829">
    <property type="entry name" value="Calcium-dependent phosphotriesterase"/>
    <property type="match status" value="2"/>
</dbReference>
<evidence type="ECO:0000313" key="5">
    <source>
        <dbReference type="Proteomes" id="UP000501802"/>
    </source>
</evidence>